<dbReference type="AlphaFoldDB" id="A0AAV9JS99"/>
<gene>
    <name evidence="1" type="ORF">LTR36_010146</name>
</gene>
<evidence type="ECO:0000313" key="2">
    <source>
        <dbReference type="Proteomes" id="UP001324427"/>
    </source>
</evidence>
<reference evidence="1 2" key="1">
    <citation type="submission" date="2021-11" db="EMBL/GenBank/DDBJ databases">
        <title>Black yeast isolated from Biological Soil Crust.</title>
        <authorList>
            <person name="Kurbessoian T."/>
        </authorList>
    </citation>
    <scope>NUCLEOTIDE SEQUENCE [LARGE SCALE GENOMIC DNA]</scope>
    <source>
        <strain evidence="1 2">CCFEE 5522</strain>
    </source>
</reference>
<dbReference type="EMBL" id="JAVFHQ010000008">
    <property type="protein sequence ID" value="KAK4548276.1"/>
    <property type="molecule type" value="Genomic_DNA"/>
</dbReference>
<evidence type="ECO:0000313" key="1">
    <source>
        <dbReference type="EMBL" id="KAK4548276.1"/>
    </source>
</evidence>
<dbReference type="Proteomes" id="UP001324427">
    <property type="component" value="Unassembled WGS sequence"/>
</dbReference>
<proteinExistence type="predicted"/>
<name>A0AAV9JS99_9PEZI</name>
<sequence>MYQPFPVDCDAALQQVRQKTYEELLVIKLSPEDQAMVDETNKANCTPYKDFGHQNAREDHDDRASIAATAGFVKPLNLTISGASK</sequence>
<keyword evidence="2" id="KW-1185">Reference proteome</keyword>
<protein>
    <submittedName>
        <fullName evidence="1">Uncharacterized protein</fullName>
    </submittedName>
</protein>
<comment type="caution">
    <text evidence="1">The sequence shown here is derived from an EMBL/GenBank/DDBJ whole genome shotgun (WGS) entry which is preliminary data.</text>
</comment>
<accession>A0AAV9JS99</accession>
<organism evidence="1 2">
    <name type="scientific">Oleoguttula mirabilis</name>
    <dbReference type="NCBI Taxonomy" id="1507867"/>
    <lineage>
        <taxon>Eukaryota</taxon>
        <taxon>Fungi</taxon>
        <taxon>Dikarya</taxon>
        <taxon>Ascomycota</taxon>
        <taxon>Pezizomycotina</taxon>
        <taxon>Dothideomycetes</taxon>
        <taxon>Dothideomycetidae</taxon>
        <taxon>Mycosphaerellales</taxon>
        <taxon>Teratosphaeriaceae</taxon>
        <taxon>Oleoguttula</taxon>
    </lineage>
</organism>